<protein>
    <submittedName>
        <fullName evidence="1">Uncharacterized protein</fullName>
    </submittedName>
</protein>
<comment type="caution">
    <text evidence="1">The sequence shown here is derived from an EMBL/GenBank/DDBJ whole genome shotgun (WGS) entry which is preliminary data.</text>
</comment>
<evidence type="ECO:0000313" key="1">
    <source>
        <dbReference type="EMBL" id="MDA0159350.1"/>
    </source>
</evidence>
<keyword evidence="2" id="KW-1185">Reference proteome</keyword>
<name>A0A9X3MQE1_9ACTN</name>
<evidence type="ECO:0000313" key="2">
    <source>
        <dbReference type="Proteomes" id="UP001149140"/>
    </source>
</evidence>
<sequence length="394" mass="40832">MRSHPTAGQASLEYIAAVALLAALLVFAAPAVGAPDIARAIVKAFEHGLCVVGGDVCNSEDARRAKLAPCPLRTELKGHEGSITAFSLELGEKSTLTVTPQSDGTVLVVRTAGVTGGFAGALGFGGEAGPVRFDAGVDGTVRARIQGARGWVFPDQATAKAFLEHSVEHAIDEQRWPASWWSGEGAAEVAGAAGVSVGSEDHAAGLGGTSATGNIAVGFRRSRDGSTTIYTRQAIEAPEVNLPLLSSPVDLGKAQWVAEYTRGPHGEPREFVLRTAISKPPGNTVTEVAAHLDVSDPANFEYIRPAVDDYGVPRAAPLGSMRQVILDRIATHGTVDTIVSTVNETSRGLSVSAKIGLKFGLGGKQLTVHKSLVSATVQRGALVGKRLDCVPLPG</sequence>
<gene>
    <name evidence="1" type="ORF">OM076_03650</name>
</gene>
<dbReference type="RefSeq" id="WP_270038029.1">
    <property type="nucleotide sequence ID" value="NZ_JAPDOD010000002.1"/>
</dbReference>
<dbReference type="AlphaFoldDB" id="A0A9X3MQE1"/>
<dbReference type="EMBL" id="JAPDOD010000002">
    <property type="protein sequence ID" value="MDA0159350.1"/>
    <property type="molecule type" value="Genomic_DNA"/>
</dbReference>
<organism evidence="1 2">
    <name type="scientific">Solirubrobacter ginsenosidimutans</name>
    <dbReference type="NCBI Taxonomy" id="490573"/>
    <lineage>
        <taxon>Bacteria</taxon>
        <taxon>Bacillati</taxon>
        <taxon>Actinomycetota</taxon>
        <taxon>Thermoleophilia</taxon>
        <taxon>Solirubrobacterales</taxon>
        <taxon>Solirubrobacteraceae</taxon>
        <taxon>Solirubrobacter</taxon>
    </lineage>
</organism>
<reference evidence="1" key="1">
    <citation type="submission" date="2022-10" db="EMBL/GenBank/DDBJ databases">
        <title>The WGS of Solirubrobacter ginsenosidimutans DSM 21036.</title>
        <authorList>
            <person name="Jiang Z."/>
        </authorList>
    </citation>
    <scope>NUCLEOTIDE SEQUENCE</scope>
    <source>
        <strain evidence="1">DSM 21036</strain>
    </source>
</reference>
<proteinExistence type="predicted"/>
<dbReference type="Proteomes" id="UP001149140">
    <property type="component" value="Unassembled WGS sequence"/>
</dbReference>
<accession>A0A9X3MQE1</accession>